<keyword evidence="1" id="KW-1133">Transmembrane helix</keyword>
<dbReference type="AlphaFoldDB" id="A0A1T4WJV3"/>
<name>A0A1T4WJV3_9FIRM</name>
<dbReference type="RefSeq" id="WP_078783679.1">
    <property type="nucleotide sequence ID" value="NZ_DAWADZ010000264.1"/>
</dbReference>
<dbReference type="OrthoDB" id="1698854at2"/>
<keyword evidence="3" id="KW-1185">Reference proteome</keyword>
<dbReference type="Pfam" id="PF06961">
    <property type="entry name" value="DUF1294"/>
    <property type="match status" value="1"/>
</dbReference>
<evidence type="ECO:0000313" key="3">
    <source>
        <dbReference type="Proteomes" id="UP000190286"/>
    </source>
</evidence>
<evidence type="ECO:0000313" key="2">
    <source>
        <dbReference type="EMBL" id="SKA77636.1"/>
    </source>
</evidence>
<accession>A0A1T4WJV3</accession>
<feature type="transmembrane region" description="Helical" evidence="1">
    <location>
        <begin position="63"/>
        <end position="84"/>
    </location>
</feature>
<reference evidence="2 3" key="1">
    <citation type="submission" date="2017-02" db="EMBL/GenBank/DDBJ databases">
        <authorList>
            <person name="Peterson S.W."/>
        </authorList>
    </citation>
    <scope>NUCLEOTIDE SEQUENCE [LARGE SCALE GENOMIC DNA]</scope>
    <source>
        <strain evidence="2 3">ATCC 27749</strain>
    </source>
</reference>
<organism evidence="2 3">
    <name type="scientific">Gemmiger formicilis</name>
    <dbReference type="NCBI Taxonomy" id="745368"/>
    <lineage>
        <taxon>Bacteria</taxon>
        <taxon>Bacillati</taxon>
        <taxon>Bacillota</taxon>
        <taxon>Clostridia</taxon>
        <taxon>Eubacteriales</taxon>
        <taxon>Gemmiger</taxon>
    </lineage>
</organism>
<dbReference type="EMBL" id="FUYF01000003">
    <property type="protein sequence ID" value="SKA77636.1"/>
    <property type="molecule type" value="Genomic_DNA"/>
</dbReference>
<gene>
    <name evidence="2" type="ORF">SAMN02745178_00675</name>
</gene>
<feature type="transmembrane region" description="Helical" evidence="1">
    <location>
        <begin position="37"/>
        <end position="57"/>
    </location>
</feature>
<protein>
    <submittedName>
        <fullName evidence="2">Uncharacterized membrane protein YsdA, DUF1294 family</fullName>
    </submittedName>
</protein>
<evidence type="ECO:0000256" key="1">
    <source>
        <dbReference type="SAM" id="Phobius"/>
    </source>
</evidence>
<sequence>MNTAMIYILIMNVIGFCLMGLDKHRARTRQWRVPEKILFGAALLGGSAGAWAGMYVFHHKTRHWYFVVGIPLILAAQLALAVYFTR</sequence>
<dbReference type="STRING" id="745368.SAMN02745178_00675"/>
<dbReference type="Proteomes" id="UP000190286">
    <property type="component" value="Unassembled WGS sequence"/>
</dbReference>
<dbReference type="InterPro" id="IPR010718">
    <property type="entry name" value="DUF1294"/>
</dbReference>
<keyword evidence="1" id="KW-0472">Membrane</keyword>
<keyword evidence="1" id="KW-0812">Transmembrane</keyword>
<feature type="transmembrane region" description="Helical" evidence="1">
    <location>
        <begin position="6"/>
        <end position="25"/>
    </location>
</feature>
<proteinExistence type="predicted"/>